<sequence length="297" mass="32380">MRRLPAYPVAVNPQSGLPRWSGADAWAMRMRLIEGEADPVVRNALITSAYDDLSRETATLLGDIDANWLTFGKWASFTAGRFIRGEGAPVRWGAGKVAEGNVAIIADIAPQFVRFLELADAGSDEELSALVASDELLGRNATTLEAFASYAEALSIDNDLDDPASAQAMLRGNLLVAHHEQSLADDFVDDAMPLGGLFGVITTRFVTLEIPEGSLDLSHPVPLPRYLHGEQWPRALSEISDARLNALVRSYGHEWATTDGSAATTWEVFDERMGYIAQFFRAYQRDPSLRMPVAAAS</sequence>
<proteinExistence type="predicted"/>
<name>A0A6J7MHF2_9ZZZZ</name>
<accession>A0A6J7MHF2</accession>
<reference evidence="1" key="1">
    <citation type="submission" date="2020-05" db="EMBL/GenBank/DDBJ databases">
        <authorList>
            <person name="Chiriac C."/>
            <person name="Salcher M."/>
            <person name="Ghai R."/>
            <person name="Kavagutti S V."/>
        </authorList>
    </citation>
    <scope>NUCLEOTIDE SEQUENCE</scope>
</reference>
<evidence type="ECO:0000313" key="1">
    <source>
        <dbReference type="EMBL" id="CAB4978722.1"/>
    </source>
</evidence>
<dbReference type="EMBL" id="CAFBOM010000039">
    <property type="protein sequence ID" value="CAB4978722.1"/>
    <property type="molecule type" value="Genomic_DNA"/>
</dbReference>
<organism evidence="1">
    <name type="scientific">freshwater metagenome</name>
    <dbReference type="NCBI Taxonomy" id="449393"/>
    <lineage>
        <taxon>unclassified sequences</taxon>
        <taxon>metagenomes</taxon>
        <taxon>ecological metagenomes</taxon>
    </lineage>
</organism>
<gene>
    <name evidence="1" type="ORF">UFOPK3957_00357</name>
</gene>
<dbReference type="AlphaFoldDB" id="A0A6J7MHF2"/>
<protein>
    <submittedName>
        <fullName evidence="1">Unannotated protein</fullName>
    </submittedName>
</protein>